<dbReference type="Proteomes" id="UP001239111">
    <property type="component" value="Chromosome 1"/>
</dbReference>
<keyword evidence="2" id="KW-1185">Reference proteome</keyword>
<reference evidence="1" key="1">
    <citation type="submission" date="2023-04" db="EMBL/GenBank/DDBJ databases">
        <title>A chromosome-level genome assembly of the parasitoid wasp Eretmocerus hayati.</title>
        <authorList>
            <person name="Zhong Y."/>
            <person name="Liu S."/>
            <person name="Liu Y."/>
        </authorList>
    </citation>
    <scope>NUCLEOTIDE SEQUENCE</scope>
    <source>
        <strain evidence="1">ZJU_SS_LIU_2023</strain>
    </source>
</reference>
<comment type="caution">
    <text evidence="1">The sequence shown here is derived from an EMBL/GenBank/DDBJ whole genome shotgun (WGS) entry which is preliminary data.</text>
</comment>
<gene>
    <name evidence="1" type="ORF">QAD02_021148</name>
</gene>
<organism evidence="1 2">
    <name type="scientific">Eretmocerus hayati</name>
    <dbReference type="NCBI Taxonomy" id="131215"/>
    <lineage>
        <taxon>Eukaryota</taxon>
        <taxon>Metazoa</taxon>
        <taxon>Ecdysozoa</taxon>
        <taxon>Arthropoda</taxon>
        <taxon>Hexapoda</taxon>
        <taxon>Insecta</taxon>
        <taxon>Pterygota</taxon>
        <taxon>Neoptera</taxon>
        <taxon>Endopterygota</taxon>
        <taxon>Hymenoptera</taxon>
        <taxon>Apocrita</taxon>
        <taxon>Proctotrupomorpha</taxon>
        <taxon>Chalcidoidea</taxon>
        <taxon>Aphelinidae</taxon>
        <taxon>Aphelininae</taxon>
        <taxon>Eretmocerus</taxon>
    </lineage>
</organism>
<accession>A0ACC2PPL6</accession>
<evidence type="ECO:0000313" key="1">
    <source>
        <dbReference type="EMBL" id="KAJ8685355.1"/>
    </source>
</evidence>
<name>A0ACC2PPL6_9HYME</name>
<dbReference type="EMBL" id="CM056741">
    <property type="protein sequence ID" value="KAJ8685355.1"/>
    <property type="molecule type" value="Genomic_DNA"/>
</dbReference>
<protein>
    <submittedName>
        <fullName evidence="1">Uncharacterized protein</fullName>
    </submittedName>
</protein>
<evidence type="ECO:0000313" key="2">
    <source>
        <dbReference type="Proteomes" id="UP001239111"/>
    </source>
</evidence>
<sequence>MRLKMNLKTIIRGEIVDSMLAKKERTRHVPYTERRLKESVKKAKSFFEDKDILITMADKRNVTVAMERAEYIEKMNHSLSDSDTYEKIEKDPLIGLQKRTQGIMNRWNDSEFFPFKYHKKSLTQTDTNLARIYGLPKIYEDNIPLGPIVSCVNTPLHQFARLIDQMIDSCVPKPASYIKSCRDFVMKVKGVVIPYEYECVGFDAKSLFTNVSKHHVQLAVERRFELIYRKYGIPLADFMGAITLLMDNTYFQFNGQFHKQKYGTPMGSPPSPRFADMRVEDLQQECLSKLHFKPLF</sequence>
<proteinExistence type="predicted"/>